<evidence type="ECO:0000256" key="2">
    <source>
        <dbReference type="SAM" id="SignalP"/>
    </source>
</evidence>
<organism evidence="4 5">
    <name type="scientific">Vannielia litorea</name>
    <dbReference type="NCBI Taxonomy" id="1217970"/>
    <lineage>
        <taxon>Bacteria</taxon>
        <taxon>Pseudomonadati</taxon>
        <taxon>Pseudomonadota</taxon>
        <taxon>Alphaproteobacteria</taxon>
        <taxon>Rhodobacterales</taxon>
        <taxon>Paracoccaceae</taxon>
        <taxon>Vannielia</taxon>
    </lineage>
</organism>
<dbReference type="Gene3D" id="2.40.160.20">
    <property type="match status" value="1"/>
</dbReference>
<evidence type="ECO:0000313" key="4">
    <source>
        <dbReference type="EMBL" id="SIO18399.1"/>
    </source>
</evidence>
<proteinExistence type="predicted"/>
<evidence type="ECO:0000259" key="3">
    <source>
        <dbReference type="Pfam" id="PF13505"/>
    </source>
</evidence>
<dbReference type="Pfam" id="PF13505">
    <property type="entry name" value="OMP_b-brl"/>
    <property type="match status" value="1"/>
</dbReference>
<reference evidence="5" key="1">
    <citation type="submission" date="2016-11" db="EMBL/GenBank/DDBJ databases">
        <authorList>
            <person name="Varghese N."/>
            <person name="Submissions S."/>
        </authorList>
    </citation>
    <scope>NUCLEOTIDE SEQUENCE [LARGE SCALE GENOMIC DNA]</scope>
    <source>
        <strain evidence="5">DSM 29440</strain>
    </source>
</reference>
<dbReference type="InterPro" id="IPR011250">
    <property type="entry name" value="OMP/PagP_B-barrel"/>
</dbReference>
<protein>
    <submittedName>
        <fullName evidence="4">Lipid A oxidase</fullName>
    </submittedName>
</protein>
<dbReference type="EMBL" id="FSRL01000001">
    <property type="protein sequence ID" value="SIO18399.1"/>
    <property type="molecule type" value="Genomic_DNA"/>
</dbReference>
<keyword evidence="5" id="KW-1185">Reference proteome</keyword>
<keyword evidence="1 2" id="KW-0732">Signal</keyword>
<evidence type="ECO:0000256" key="1">
    <source>
        <dbReference type="ARBA" id="ARBA00022729"/>
    </source>
</evidence>
<evidence type="ECO:0000313" key="5">
    <source>
        <dbReference type="Proteomes" id="UP000184932"/>
    </source>
</evidence>
<dbReference type="STRING" id="1217970.SAMN05444002_3322"/>
<feature type="signal peptide" evidence="2">
    <location>
        <begin position="1"/>
        <end position="32"/>
    </location>
</feature>
<dbReference type="Proteomes" id="UP000184932">
    <property type="component" value="Unassembled WGS sequence"/>
</dbReference>
<sequence length="230" mass="25117">MLSMPMPSFSRFAAALGLALAALLPAARPAVAEVTLSFYTGYQTSPHSRFEGNDGTTDFSFLSEWEGRSFEMPPYYGVRAMVWRNENWGWGAEFTHAKVYASDETLADNGLETLEMSDGINILTANLMYRWPGQWAGGRITPYVGGGLGVAIPHIEFQDDSGGPETFEYQITGPAARWILGASYAINDTWSVFGELNGTYSSNKGDLEGGGEWESDIITNAINVGLTYSF</sequence>
<feature type="domain" description="Outer membrane protein beta-barrel" evidence="3">
    <location>
        <begin position="17"/>
        <end position="230"/>
    </location>
</feature>
<dbReference type="AlphaFoldDB" id="A0A1N6HFD0"/>
<dbReference type="SUPFAM" id="SSF56925">
    <property type="entry name" value="OMPA-like"/>
    <property type="match status" value="1"/>
</dbReference>
<name>A0A1N6HFD0_9RHOB</name>
<gene>
    <name evidence="4" type="ORF">SAMN05444002_3322</name>
</gene>
<dbReference type="InterPro" id="IPR027385">
    <property type="entry name" value="Beta-barrel_OMP"/>
</dbReference>
<feature type="chain" id="PRO_5012907290" evidence="2">
    <location>
        <begin position="33"/>
        <end position="230"/>
    </location>
</feature>
<accession>A0A1N6HFD0</accession>